<sequence length="171" mass="19112">MVERTSAIFDFLFEVSRFGNPRTASSLFASEEAVAKAGIHEINIQTIVGRTAKDGFYKYNGVNVLSFIELVFSGGLLIWYVQVDLKGSTMSARSYIRSCYDGPPYEIFVDRIYDQSGNENDFLKIISGAVNSALESIRYAVEDRRFLAIHAKAKDEYPESFYGAPSQGELS</sequence>
<gene>
    <name evidence="2" type="ORF">ACFFLM_19005</name>
</gene>
<evidence type="ECO:0000313" key="3">
    <source>
        <dbReference type="Proteomes" id="UP001589733"/>
    </source>
</evidence>
<accession>A0ABV6B2S2</accession>
<proteinExistence type="predicted"/>
<reference evidence="2 3" key="1">
    <citation type="submission" date="2024-09" db="EMBL/GenBank/DDBJ databases">
        <authorList>
            <person name="Sun Q."/>
            <person name="Mori K."/>
        </authorList>
    </citation>
    <scope>NUCLEOTIDE SEQUENCE [LARGE SCALE GENOMIC DNA]</scope>
    <source>
        <strain evidence="2 3">JCM 13503</strain>
    </source>
</reference>
<protein>
    <submittedName>
        <fullName evidence="2">Uncharacterized protein</fullName>
    </submittedName>
</protein>
<feature type="transmembrane region" description="Helical" evidence="1">
    <location>
        <begin position="64"/>
        <end position="83"/>
    </location>
</feature>
<dbReference type="EMBL" id="JBHLYR010000059">
    <property type="protein sequence ID" value="MFB9994050.1"/>
    <property type="molecule type" value="Genomic_DNA"/>
</dbReference>
<dbReference type="Proteomes" id="UP001589733">
    <property type="component" value="Unassembled WGS sequence"/>
</dbReference>
<evidence type="ECO:0000256" key="1">
    <source>
        <dbReference type="SAM" id="Phobius"/>
    </source>
</evidence>
<keyword evidence="1" id="KW-1133">Transmembrane helix</keyword>
<evidence type="ECO:0000313" key="2">
    <source>
        <dbReference type="EMBL" id="MFB9994050.1"/>
    </source>
</evidence>
<organism evidence="2 3">
    <name type="scientific">Deinococcus oregonensis</name>
    <dbReference type="NCBI Taxonomy" id="1805970"/>
    <lineage>
        <taxon>Bacteria</taxon>
        <taxon>Thermotogati</taxon>
        <taxon>Deinococcota</taxon>
        <taxon>Deinococci</taxon>
        <taxon>Deinococcales</taxon>
        <taxon>Deinococcaceae</taxon>
        <taxon>Deinococcus</taxon>
    </lineage>
</organism>
<keyword evidence="1" id="KW-0472">Membrane</keyword>
<keyword evidence="3" id="KW-1185">Reference proteome</keyword>
<dbReference type="RefSeq" id="WP_380014067.1">
    <property type="nucleotide sequence ID" value="NZ_JBHLYR010000059.1"/>
</dbReference>
<comment type="caution">
    <text evidence="2">The sequence shown here is derived from an EMBL/GenBank/DDBJ whole genome shotgun (WGS) entry which is preliminary data.</text>
</comment>
<name>A0ABV6B2S2_9DEIO</name>
<keyword evidence="1" id="KW-0812">Transmembrane</keyword>